<evidence type="ECO:0000313" key="2">
    <source>
        <dbReference type="Proteomes" id="UP000772591"/>
    </source>
</evidence>
<keyword evidence="2" id="KW-1185">Reference proteome</keyword>
<dbReference type="EMBL" id="JADEVO010000017">
    <property type="protein sequence ID" value="MBN3966324.1"/>
    <property type="molecule type" value="Genomic_DNA"/>
</dbReference>
<dbReference type="RefSeq" id="WP_205892918.1">
    <property type="nucleotide sequence ID" value="NZ_JADEVO010000017.1"/>
</dbReference>
<gene>
    <name evidence="1" type="ORF">IMW75_13695</name>
</gene>
<organism evidence="1 2">
    <name type="scientific">Pseudomonas gregormendelii</name>
    <dbReference type="NCBI Taxonomy" id="1628277"/>
    <lineage>
        <taxon>Bacteria</taxon>
        <taxon>Pseudomonadati</taxon>
        <taxon>Pseudomonadota</taxon>
        <taxon>Gammaproteobacteria</taxon>
        <taxon>Pseudomonadales</taxon>
        <taxon>Pseudomonadaceae</taxon>
        <taxon>Pseudomonas</taxon>
    </lineage>
</organism>
<proteinExistence type="predicted"/>
<accession>A0ABS3AJ93</accession>
<name>A0ABS3AJ93_9PSED</name>
<dbReference type="Proteomes" id="UP000772591">
    <property type="component" value="Unassembled WGS sequence"/>
</dbReference>
<sequence>MIIKLLPQRRDDALVVLRSGNLVIVNGEPFDFSSMNDGDTLPHTAIRSEWFVGDVEKIDGELTLTLLLPNPSNCSPAQALPVDLINVPNGLVVFPPPLPEASIAIVSEVLP</sequence>
<evidence type="ECO:0000313" key="1">
    <source>
        <dbReference type="EMBL" id="MBN3966324.1"/>
    </source>
</evidence>
<comment type="caution">
    <text evidence="1">The sequence shown here is derived from an EMBL/GenBank/DDBJ whole genome shotgun (WGS) entry which is preliminary data.</text>
</comment>
<reference evidence="1 2" key="1">
    <citation type="journal article" date="2021" name="Int. J. Syst. Evol. Microbiol.">
        <title>Pseudomonas piscium sp. nov., Pseudomonas pisciculturae sp. nov., Pseudomonas mucoides sp. nov. and Pseudomonas neuropathica sp. nov. isolated from rainbow trout.</title>
        <authorList>
            <person name="Duman M."/>
            <person name="Mulet M."/>
            <person name="Altun S."/>
            <person name="Saticioglu I.B."/>
            <person name="Gomila M."/>
            <person name="Lalucat J."/>
            <person name="Garcia-Valdes E."/>
        </authorList>
    </citation>
    <scope>NUCLEOTIDE SEQUENCE [LARGE SCALE GENOMIC DNA]</scope>
    <source>
        <strain evidence="1 2">LMG 28632</strain>
    </source>
</reference>
<protein>
    <submittedName>
        <fullName evidence="1">Uncharacterized protein</fullName>
    </submittedName>
</protein>